<gene>
    <name evidence="3" type="ORF">SBRCBS47491_007194</name>
</gene>
<feature type="compositionally biased region" description="Polar residues" evidence="2">
    <location>
        <begin position="1"/>
        <end position="13"/>
    </location>
</feature>
<name>A0ABP0CBK7_9PEZI</name>
<evidence type="ECO:0000313" key="3">
    <source>
        <dbReference type="EMBL" id="CAK7229286.1"/>
    </source>
</evidence>
<keyword evidence="1" id="KW-0175">Coiled coil</keyword>
<sequence length="762" mass="83478">MTSVTRSVALTATSDSPSPSSSRLATAGTGKRVVGSSAARSRTPTVSVSPPPSLHSPAPQLRLPPQQGTPPPRESRAESIAGSLTNGLGNVHLSSPAPETPGGLDMSAVAAAVESVERGTDEQAPLPETPPATPGALRPPRSTPATQPRTRSPRARSPRTRSSSQLAPYNIEDEKLPRHRLYDPDVQHALHDSKALMASLADALGSSRSRLHADRGSTIRSLYKQATALANFQFPPSWTVGFVGGTGAGGSDGKASTCVATEFRYRAGDNFAIEVELFSEDKLQEQLANLVRSYRNYHLPEEATRAETADAANANEAAIARIGSKEDAKRALSMLRTLFGTQIDTSEQRLLADSEESLLSALGRQLLNNRAALSSQQEVFASVGACSERLEELTVEPREDAPGEPVSWPYIRTIKVFLNAPILSKGLILVDLPGLGDRNTAREAVTERYLMQCNEIFAVYSIIRAVDDAGVEHVVSLGRQARLSNVGVVCTRSEEFGSERIENTRGPKAEMIQELAREITNLKQEVEELNLALRYALLRLRIEDRNENVEKGIKETYKDKIPGGIQQVFCVGNKQYWEFRDRPKAEFLPWLHLSGILQLRMHCLSKVADSQLVLATKHVQESIPALLSAVELWVASGAGGRDAEEKKAIRETLDRVEHDLITKLRGRRHLTAGVSTSIKETFDTEIYSMGARREFSQLAQVLQAKMVVAALEYLEAIRVTFDMIRKETVLLESELDWHFTNRVSVTVAAEKVELERLQNVLV</sequence>
<comment type="caution">
    <text evidence="3">The sequence shown here is derived from an EMBL/GenBank/DDBJ whole genome shotgun (WGS) entry which is preliminary data.</text>
</comment>
<keyword evidence="4" id="KW-1185">Reference proteome</keyword>
<proteinExistence type="predicted"/>
<dbReference type="Proteomes" id="UP001642406">
    <property type="component" value="Unassembled WGS sequence"/>
</dbReference>
<evidence type="ECO:0008006" key="5">
    <source>
        <dbReference type="Google" id="ProtNLM"/>
    </source>
</evidence>
<evidence type="ECO:0000256" key="2">
    <source>
        <dbReference type="SAM" id="MobiDB-lite"/>
    </source>
</evidence>
<accession>A0ABP0CBK7</accession>
<reference evidence="3 4" key="1">
    <citation type="submission" date="2024-01" db="EMBL/GenBank/DDBJ databases">
        <authorList>
            <person name="Allen C."/>
            <person name="Tagirdzhanova G."/>
        </authorList>
    </citation>
    <scope>NUCLEOTIDE SEQUENCE [LARGE SCALE GENOMIC DNA]</scope>
</reference>
<dbReference type="EMBL" id="CAWUHC010000079">
    <property type="protein sequence ID" value="CAK7229286.1"/>
    <property type="molecule type" value="Genomic_DNA"/>
</dbReference>
<evidence type="ECO:0000256" key="1">
    <source>
        <dbReference type="SAM" id="Coils"/>
    </source>
</evidence>
<organism evidence="3 4">
    <name type="scientific">Sporothrix bragantina</name>
    <dbReference type="NCBI Taxonomy" id="671064"/>
    <lineage>
        <taxon>Eukaryota</taxon>
        <taxon>Fungi</taxon>
        <taxon>Dikarya</taxon>
        <taxon>Ascomycota</taxon>
        <taxon>Pezizomycotina</taxon>
        <taxon>Sordariomycetes</taxon>
        <taxon>Sordariomycetidae</taxon>
        <taxon>Ophiostomatales</taxon>
        <taxon>Ophiostomataceae</taxon>
        <taxon>Sporothrix</taxon>
    </lineage>
</organism>
<feature type="region of interest" description="Disordered" evidence="2">
    <location>
        <begin position="1"/>
        <end position="175"/>
    </location>
</feature>
<dbReference type="PANTHER" id="PTHR36681:SF3">
    <property type="entry name" value="NUCLEAR GTPASE, GERMINAL CENTER-ASSOCIATED, TANDEM DUPLICATE 3"/>
    <property type="match status" value="1"/>
</dbReference>
<dbReference type="PANTHER" id="PTHR36681">
    <property type="entry name" value="NUCLEAR GTPASE, GERMINAL CENTER-ASSOCIATED, TANDEM DUPLICATE 3"/>
    <property type="match status" value="1"/>
</dbReference>
<protein>
    <recommendedName>
        <fullName evidence="5">Dynamin family protein</fullName>
    </recommendedName>
</protein>
<feature type="compositionally biased region" description="Low complexity" evidence="2">
    <location>
        <begin position="138"/>
        <end position="150"/>
    </location>
</feature>
<evidence type="ECO:0000313" key="4">
    <source>
        <dbReference type="Proteomes" id="UP001642406"/>
    </source>
</evidence>
<feature type="coiled-coil region" evidence="1">
    <location>
        <begin position="512"/>
        <end position="539"/>
    </location>
</feature>